<evidence type="ECO:0000313" key="4">
    <source>
        <dbReference type="Proteomes" id="UP000327157"/>
    </source>
</evidence>
<dbReference type="PROSITE" id="PS01036">
    <property type="entry name" value="HSP70_3"/>
    <property type="match status" value="1"/>
</dbReference>
<comment type="caution">
    <text evidence="3">The sequence shown here is derived from an EMBL/GenBank/DDBJ whole genome shotgun (WGS) entry which is preliminary data.</text>
</comment>
<dbReference type="Gene3D" id="3.30.420.40">
    <property type="match status" value="2"/>
</dbReference>
<keyword evidence="1" id="KW-0547">Nucleotide-binding</keyword>
<dbReference type="Gene3D" id="2.60.34.10">
    <property type="entry name" value="Substrate Binding Domain Of DNAk, Chain A, domain 1"/>
    <property type="match status" value="1"/>
</dbReference>
<dbReference type="InterPro" id="IPR029047">
    <property type="entry name" value="HSP70_peptide-bd_sf"/>
</dbReference>
<dbReference type="PANTHER" id="PTHR19375">
    <property type="entry name" value="HEAT SHOCK PROTEIN 70KDA"/>
    <property type="match status" value="1"/>
</dbReference>
<dbReference type="SUPFAM" id="SSF100920">
    <property type="entry name" value="Heat shock protein 70kD (HSP70), peptide-binding domain"/>
    <property type="match status" value="1"/>
</dbReference>
<dbReference type="GO" id="GO:0140662">
    <property type="term" value="F:ATP-dependent protein folding chaperone"/>
    <property type="evidence" value="ECO:0007669"/>
    <property type="project" value="InterPro"/>
</dbReference>
<dbReference type="FunFam" id="3.30.30.30:FF:000001">
    <property type="entry name" value="heat shock 70 kDa protein-like"/>
    <property type="match status" value="1"/>
</dbReference>
<sequence>MSGKEGHTIGIDLGTTYSCVAVWRYDHIEIIVIVNGQGNRTTPSYVAFTDTERLIGDAAYNQVIRNPSNSIFGAKPLIGRRFADTAVQNDLKLWPFKVTEGPDHKPIIVVTHEGQEKQFAAEEISSMVLTKMREIAEAYLGSSVKKAVIAVTAYFTDSQRQATKCAGVTAGLEAAIAYGIDNKVGWYSKRNVMIFDLGGGTLDVSLLTISSGDFEVKAMAENTHLGGEDFDNTMVKYCVEKFKKKHSLDVSGNPRSLRRFKNECEKAKRRLLFTSVTDIEIDCLYQGVDFYTTFTRAKFEQQDAKMDTSNVDDVVLVGGSSRIPKVQELLQNVFISKEVSNGINPDEAVAYGAAVQAAVLNGNQSLKLQDFTLLDVIPMSLGTDSGEEGEPLMHVMIPRNTKIPTKKNYPFVTCCDNQSSVFCGVYEGENELTKDNNYLGGFSIGDIPPAPKGVAKVDVCFSIDENGILNVSAEVMSTGLKKEITIKR</sequence>
<keyword evidence="2" id="KW-0067">ATP-binding</keyword>
<dbReference type="InterPro" id="IPR018181">
    <property type="entry name" value="Heat_shock_70_CS"/>
</dbReference>
<dbReference type="SUPFAM" id="SSF53067">
    <property type="entry name" value="Actin-like ATPase domain"/>
    <property type="match status" value="2"/>
</dbReference>
<proteinExistence type="predicted"/>
<evidence type="ECO:0000256" key="1">
    <source>
        <dbReference type="ARBA" id="ARBA00022741"/>
    </source>
</evidence>
<reference evidence="3 4" key="3">
    <citation type="submission" date="2019-11" db="EMBL/GenBank/DDBJ databases">
        <title>A de novo genome assembly of a pear dwarfing rootstock.</title>
        <authorList>
            <person name="Wang F."/>
            <person name="Wang J."/>
            <person name="Li S."/>
            <person name="Zhang Y."/>
            <person name="Fang M."/>
            <person name="Ma L."/>
            <person name="Zhao Y."/>
            <person name="Jiang S."/>
        </authorList>
    </citation>
    <scope>NUCLEOTIDE SEQUENCE [LARGE SCALE GENOMIC DNA]</scope>
    <source>
        <strain evidence="3">S2</strain>
        <tissue evidence="3">Leaf</tissue>
    </source>
</reference>
<keyword evidence="3" id="KW-0346">Stress response</keyword>
<dbReference type="EMBL" id="SMOL01000143">
    <property type="protein sequence ID" value="KAB2631513.1"/>
    <property type="molecule type" value="Genomic_DNA"/>
</dbReference>
<dbReference type="GO" id="GO:0005524">
    <property type="term" value="F:ATP binding"/>
    <property type="evidence" value="ECO:0007669"/>
    <property type="project" value="UniProtKB-KW"/>
</dbReference>
<dbReference type="InterPro" id="IPR043129">
    <property type="entry name" value="ATPase_NBD"/>
</dbReference>
<protein>
    <submittedName>
        <fullName evidence="3">Heat shock cognate 70 kDa protein-like</fullName>
    </submittedName>
</protein>
<organism evidence="3 4">
    <name type="scientific">Pyrus ussuriensis x Pyrus communis</name>
    <dbReference type="NCBI Taxonomy" id="2448454"/>
    <lineage>
        <taxon>Eukaryota</taxon>
        <taxon>Viridiplantae</taxon>
        <taxon>Streptophyta</taxon>
        <taxon>Embryophyta</taxon>
        <taxon>Tracheophyta</taxon>
        <taxon>Spermatophyta</taxon>
        <taxon>Magnoliopsida</taxon>
        <taxon>eudicotyledons</taxon>
        <taxon>Gunneridae</taxon>
        <taxon>Pentapetalae</taxon>
        <taxon>rosids</taxon>
        <taxon>fabids</taxon>
        <taxon>Rosales</taxon>
        <taxon>Rosaceae</taxon>
        <taxon>Amygdaloideae</taxon>
        <taxon>Maleae</taxon>
        <taxon>Pyrus</taxon>
    </lineage>
</organism>
<accession>A0A5N5HXK3</accession>
<dbReference type="FunFam" id="3.90.640.10:FF:000002">
    <property type="entry name" value="Heat shock 70 kDa"/>
    <property type="match status" value="1"/>
</dbReference>
<evidence type="ECO:0000256" key="2">
    <source>
        <dbReference type="ARBA" id="ARBA00022840"/>
    </source>
</evidence>
<dbReference type="PROSITE" id="PS00329">
    <property type="entry name" value="HSP70_2"/>
    <property type="match status" value="1"/>
</dbReference>
<evidence type="ECO:0000313" key="3">
    <source>
        <dbReference type="EMBL" id="KAB2631513.1"/>
    </source>
</evidence>
<dbReference type="InterPro" id="IPR013126">
    <property type="entry name" value="Hsp_70_fam"/>
</dbReference>
<reference evidence="3 4" key="1">
    <citation type="submission" date="2019-09" db="EMBL/GenBank/DDBJ databases">
        <authorList>
            <person name="Ou C."/>
        </authorList>
    </citation>
    <scope>NUCLEOTIDE SEQUENCE [LARGE SCALE GENOMIC DNA]</scope>
    <source>
        <strain evidence="3">S2</strain>
        <tissue evidence="3">Leaf</tissue>
    </source>
</reference>
<dbReference type="OrthoDB" id="3789372at2759"/>
<dbReference type="PROSITE" id="PS00297">
    <property type="entry name" value="HSP70_1"/>
    <property type="match status" value="1"/>
</dbReference>
<keyword evidence="4" id="KW-1185">Reference proteome</keyword>
<dbReference type="Gene3D" id="3.30.30.30">
    <property type="match status" value="1"/>
</dbReference>
<dbReference type="AlphaFoldDB" id="A0A5N5HXK3"/>
<name>A0A5N5HXK3_9ROSA</name>
<dbReference type="Proteomes" id="UP000327157">
    <property type="component" value="Chromosome 12"/>
</dbReference>
<reference evidence="4" key="2">
    <citation type="submission" date="2019-10" db="EMBL/GenBank/DDBJ databases">
        <title>A de novo genome assembly of a pear dwarfing rootstock.</title>
        <authorList>
            <person name="Wang F."/>
            <person name="Wang J."/>
            <person name="Li S."/>
            <person name="Zhang Y."/>
            <person name="Fang M."/>
            <person name="Ma L."/>
            <person name="Zhao Y."/>
            <person name="Jiang S."/>
        </authorList>
    </citation>
    <scope>NUCLEOTIDE SEQUENCE [LARGE SCALE GENOMIC DNA]</scope>
</reference>
<dbReference type="Pfam" id="PF00012">
    <property type="entry name" value="HSP70"/>
    <property type="match status" value="1"/>
</dbReference>
<dbReference type="Gene3D" id="3.90.640.10">
    <property type="entry name" value="Actin, Chain A, domain 4"/>
    <property type="match status" value="1"/>
</dbReference>
<dbReference type="PRINTS" id="PR00301">
    <property type="entry name" value="HEATSHOCK70"/>
</dbReference>
<gene>
    <name evidence="3" type="ORF">D8674_009032</name>
</gene>